<comment type="caution">
    <text evidence="1">The sequence shown here is derived from an EMBL/GenBank/DDBJ whole genome shotgun (WGS) entry which is preliminary data.</text>
</comment>
<sequence>MVYNPALYYAKKRLFAILTADLTPAQLDRVQELFGIGATMCSPSPAEELFISDRREWSDLSHVELRRAYLEADPLLVIDSRTPDDGGIWYLDRFADEDDIKDGQAESLNTLYKVRMDIRDVVIQYTNYSIANTDIREAMDAVDVPYPTPDDFDQETLFCVGFDHIKERYMNPTWVTATPDELEESTALEDISNFVPRPEIVYRVKENIARQAGLKSAWMIADDARKEIELPDGSKKTFPPGSKIIQSRYDPEASIPVYKRPNGSL</sequence>
<dbReference type="RefSeq" id="XP_043164541.1">
    <property type="nucleotide sequence ID" value="XM_043308606.1"/>
</dbReference>
<dbReference type="EMBL" id="CAJRGZ010000015">
    <property type="protein sequence ID" value="CAG5141781.1"/>
    <property type="molecule type" value="Genomic_DNA"/>
</dbReference>
<reference evidence="1" key="1">
    <citation type="submission" date="2021-05" db="EMBL/GenBank/DDBJ databases">
        <authorList>
            <person name="Stam R."/>
        </authorList>
    </citation>
    <scope>NUCLEOTIDE SEQUENCE</scope>
    <source>
        <strain evidence="1">CS162</strain>
    </source>
</reference>
<keyword evidence="2" id="KW-1185">Reference proteome</keyword>
<dbReference type="GeneID" id="67010235"/>
<organism evidence="1 2">
    <name type="scientific">Alternaria atra</name>
    <dbReference type="NCBI Taxonomy" id="119953"/>
    <lineage>
        <taxon>Eukaryota</taxon>
        <taxon>Fungi</taxon>
        <taxon>Dikarya</taxon>
        <taxon>Ascomycota</taxon>
        <taxon>Pezizomycotina</taxon>
        <taxon>Dothideomycetes</taxon>
        <taxon>Pleosporomycetidae</taxon>
        <taxon>Pleosporales</taxon>
        <taxon>Pleosporineae</taxon>
        <taxon>Pleosporaceae</taxon>
        <taxon>Alternaria</taxon>
        <taxon>Alternaria sect. Ulocladioides</taxon>
    </lineage>
</organism>
<name>A0A8J2HV33_9PLEO</name>
<dbReference type="AlphaFoldDB" id="A0A8J2HV33"/>
<protein>
    <submittedName>
        <fullName evidence="1">Uncharacterized protein</fullName>
    </submittedName>
</protein>
<dbReference type="OrthoDB" id="5329332at2759"/>
<proteinExistence type="predicted"/>
<gene>
    <name evidence="1" type="ORF">ALTATR162_LOCUS1011</name>
</gene>
<accession>A0A8J2HV33</accession>
<dbReference type="Proteomes" id="UP000676310">
    <property type="component" value="Unassembled WGS sequence"/>
</dbReference>
<evidence type="ECO:0000313" key="2">
    <source>
        <dbReference type="Proteomes" id="UP000676310"/>
    </source>
</evidence>
<evidence type="ECO:0000313" key="1">
    <source>
        <dbReference type="EMBL" id="CAG5141781.1"/>
    </source>
</evidence>